<gene>
    <name evidence="1" type="ORF">KSU1_C0712</name>
</gene>
<protein>
    <recommendedName>
        <fullName evidence="3">Carboxypeptidase regulatory-like domain-containing protein</fullName>
    </recommendedName>
</protein>
<accession>I3IKR3</accession>
<sequence>MKIIQHGFVMFVMTLAVIVSVVGCAQSNSADLKTRGINMKAGKGRLSGKVTRGPISPIEREGISSEEPASGIKLVILNQEGQEIGSAVTDDEGKYSAILSPGSYRIEMPAGDLTKDLPAAVIVAENEETHLDVRIDTGIR</sequence>
<dbReference type="InterPro" id="IPR013783">
    <property type="entry name" value="Ig-like_fold"/>
</dbReference>
<dbReference type="EMBL" id="BAFH01000003">
    <property type="protein sequence ID" value="GAB62308.1"/>
    <property type="molecule type" value="Genomic_DNA"/>
</dbReference>
<keyword evidence="2" id="KW-1185">Reference proteome</keyword>
<evidence type="ECO:0000313" key="1">
    <source>
        <dbReference type="EMBL" id="GAB62308.1"/>
    </source>
</evidence>
<dbReference type="PROSITE" id="PS51257">
    <property type="entry name" value="PROKAR_LIPOPROTEIN"/>
    <property type="match status" value="1"/>
</dbReference>
<dbReference type="Gene3D" id="2.60.40.10">
    <property type="entry name" value="Immunoglobulins"/>
    <property type="match status" value="1"/>
</dbReference>
<dbReference type="AlphaFoldDB" id="I3IKR3"/>
<dbReference type="InterPro" id="IPR008969">
    <property type="entry name" value="CarboxyPept-like_regulatory"/>
</dbReference>
<name>I3IKR3_9BACT</name>
<evidence type="ECO:0008006" key="3">
    <source>
        <dbReference type="Google" id="ProtNLM"/>
    </source>
</evidence>
<evidence type="ECO:0000313" key="2">
    <source>
        <dbReference type="Proteomes" id="UP000002985"/>
    </source>
</evidence>
<reference evidence="1 2" key="1">
    <citation type="journal article" date="2012" name="FEBS Lett.">
        <title>Anammox organism KSU-1 expresses a NirK-type copper-containing nitrite reductase instead of a NirS-type with cytochrome cd1.</title>
        <authorList>
            <person name="Hira D."/>
            <person name="Toh H."/>
            <person name="Migita C.T."/>
            <person name="Okubo H."/>
            <person name="Nishiyama T."/>
            <person name="Hattori M."/>
            <person name="Furukawa K."/>
            <person name="Fujii T."/>
        </authorList>
    </citation>
    <scope>NUCLEOTIDE SEQUENCE [LARGE SCALE GENOMIC DNA]</scope>
</reference>
<proteinExistence type="predicted"/>
<organism evidence="1 2">
    <name type="scientific">Candidatus Jettenia caeni</name>
    <dbReference type="NCBI Taxonomy" id="247490"/>
    <lineage>
        <taxon>Bacteria</taxon>
        <taxon>Pseudomonadati</taxon>
        <taxon>Planctomycetota</taxon>
        <taxon>Candidatus Brocadiia</taxon>
        <taxon>Candidatus Brocadiales</taxon>
        <taxon>Candidatus Brocadiaceae</taxon>
        <taxon>Candidatus Jettenia</taxon>
    </lineage>
</organism>
<dbReference type="Proteomes" id="UP000002985">
    <property type="component" value="Unassembled WGS sequence"/>
</dbReference>
<dbReference type="OrthoDB" id="5499103at2"/>
<comment type="caution">
    <text evidence="1">The sequence shown here is derived from an EMBL/GenBank/DDBJ whole genome shotgun (WGS) entry which is preliminary data.</text>
</comment>
<dbReference type="SUPFAM" id="SSF49464">
    <property type="entry name" value="Carboxypeptidase regulatory domain-like"/>
    <property type="match status" value="1"/>
</dbReference>